<comment type="caution">
    <text evidence="3">The sequence shown here is derived from an EMBL/GenBank/DDBJ whole genome shotgun (WGS) entry which is preliminary data.</text>
</comment>
<keyword evidence="2" id="KW-0539">Nucleus</keyword>
<protein>
    <submittedName>
        <fullName evidence="3">DNA replication regulator SLD2</fullName>
    </submittedName>
</protein>
<comment type="subcellular location">
    <subcellularLocation>
        <location evidence="1">Nucleus</location>
    </subcellularLocation>
</comment>
<dbReference type="GO" id="GO:0005634">
    <property type="term" value="C:nucleus"/>
    <property type="evidence" value="ECO:0007669"/>
    <property type="project" value="UniProtKB-SubCell"/>
</dbReference>
<evidence type="ECO:0000256" key="1">
    <source>
        <dbReference type="ARBA" id="ARBA00004123"/>
    </source>
</evidence>
<evidence type="ECO:0000313" key="4">
    <source>
        <dbReference type="Proteomes" id="UP001054945"/>
    </source>
</evidence>
<reference evidence="3 4" key="1">
    <citation type="submission" date="2021-06" db="EMBL/GenBank/DDBJ databases">
        <title>Caerostris extrusa draft genome.</title>
        <authorList>
            <person name="Kono N."/>
            <person name="Arakawa K."/>
        </authorList>
    </citation>
    <scope>NUCLEOTIDE SEQUENCE [LARGE SCALE GENOMIC DNA]</scope>
</reference>
<dbReference type="InterPro" id="IPR021110">
    <property type="entry name" value="DNA_rep_checkpnt_protein"/>
</dbReference>
<evidence type="ECO:0000256" key="2">
    <source>
        <dbReference type="ARBA" id="ARBA00023242"/>
    </source>
</evidence>
<name>A0AAV4NF32_CAEEX</name>
<dbReference type="EMBL" id="BPLR01003327">
    <property type="protein sequence ID" value="GIX83380.1"/>
    <property type="molecule type" value="Genomic_DNA"/>
</dbReference>
<dbReference type="Gene3D" id="1.10.10.1460">
    <property type="match status" value="1"/>
</dbReference>
<dbReference type="GO" id="GO:0006260">
    <property type="term" value="P:DNA replication"/>
    <property type="evidence" value="ECO:0007669"/>
    <property type="project" value="InterPro"/>
</dbReference>
<gene>
    <name evidence="3" type="primary">AVEN_219126_1</name>
    <name evidence="3" type="ORF">CEXT_663051</name>
</gene>
<sequence length="130" mass="15600">MSDIEKNELKILKVKIKSWESEFFKLNSKKPSKEDMHESPCDIKDAYRKYWKLKSNIENPTVEKEVTILLCFFLHLLKCKRRGNLMKFCERIKQKSNITSNKNYSPRQAFKDTVTEYKNYFSRTDLTKFG</sequence>
<evidence type="ECO:0000313" key="3">
    <source>
        <dbReference type="EMBL" id="GIX83380.1"/>
    </source>
</evidence>
<dbReference type="Pfam" id="PF11719">
    <property type="entry name" value="Drc1-Sld2"/>
    <property type="match status" value="1"/>
</dbReference>
<proteinExistence type="predicted"/>
<dbReference type="AlphaFoldDB" id="A0AAV4NF32"/>
<keyword evidence="4" id="KW-1185">Reference proteome</keyword>
<accession>A0AAV4NF32</accession>
<dbReference type="Proteomes" id="UP001054945">
    <property type="component" value="Unassembled WGS sequence"/>
</dbReference>
<organism evidence="3 4">
    <name type="scientific">Caerostris extrusa</name>
    <name type="common">Bark spider</name>
    <name type="synonym">Caerostris bankana</name>
    <dbReference type="NCBI Taxonomy" id="172846"/>
    <lineage>
        <taxon>Eukaryota</taxon>
        <taxon>Metazoa</taxon>
        <taxon>Ecdysozoa</taxon>
        <taxon>Arthropoda</taxon>
        <taxon>Chelicerata</taxon>
        <taxon>Arachnida</taxon>
        <taxon>Araneae</taxon>
        <taxon>Araneomorphae</taxon>
        <taxon>Entelegynae</taxon>
        <taxon>Araneoidea</taxon>
        <taxon>Araneidae</taxon>
        <taxon>Caerostris</taxon>
    </lineage>
</organism>
<dbReference type="CDD" id="cd22289">
    <property type="entry name" value="RecQL4_SLD2_NTD"/>
    <property type="match status" value="1"/>
</dbReference>